<comment type="caution">
    <text evidence="1">The sequence shown here is derived from an EMBL/GenBank/DDBJ whole genome shotgun (WGS) entry which is preliminary data.</text>
</comment>
<gene>
    <name evidence="1" type="ORF">ACFONL_01495</name>
</gene>
<evidence type="ECO:0000313" key="2">
    <source>
        <dbReference type="Proteomes" id="UP001595704"/>
    </source>
</evidence>
<accession>A0ABV7UBS9</accession>
<dbReference type="RefSeq" id="WP_191321502.1">
    <property type="nucleotide sequence ID" value="NZ_BNCG01000100.1"/>
</dbReference>
<name>A0ABV7UBS9_9HYPH</name>
<organism evidence="1 2">
    <name type="scientific">Camelimonas fluminis</name>
    <dbReference type="NCBI Taxonomy" id="1576911"/>
    <lineage>
        <taxon>Bacteria</taxon>
        <taxon>Pseudomonadati</taxon>
        <taxon>Pseudomonadota</taxon>
        <taxon>Alphaproteobacteria</taxon>
        <taxon>Hyphomicrobiales</taxon>
        <taxon>Chelatococcaceae</taxon>
        <taxon>Camelimonas</taxon>
    </lineage>
</organism>
<reference evidence="2" key="1">
    <citation type="journal article" date="2019" name="Int. J. Syst. Evol. Microbiol.">
        <title>The Global Catalogue of Microorganisms (GCM) 10K type strain sequencing project: providing services to taxonomists for standard genome sequencing and annotation.</title>
        <authorList>
            <consortium name="The Broad Institute Genomics Platform"/>
            <consortium name="The Broad Institute Genome Sequencing Center for Infectious Disease"/>
            <person name="Wu L."/>
            <person name="Ma J."/>
        </authorList>
    </citation>
    <scope>NUCLEOTIDE SEQUENCE [LARGE SCALE GENOMIC DNA]</scope>
    <source>
        <strain evidence="2">KCTC 42282</strain>
    </source>
</reference>
<evidence type="ECO:0000313" key="1">
    <source>
        <dbReference type="EMBL" id="MFC3636064.1"/>
    </source>
</evidence>
<dbReference type="EMBL" id="JBHRYC010000018">
    <property type="protein sequence ID" value="MFC3636064.1"/>
    <property type="molecule type" value="Genomic_DNA"/>
</dbReference>
<protein>
    <submittedName>
        <fullName evidence="1">Uncharacterized protein</fullName>
    </submittedName>
</protein>
<sequence length="235" mass="26772">MKRPFSISQAAQNPINALFHAMSAFVHFASKMRSYGQIVFLEPFHGHQLGLVTVVLDGEKFVISFARFLKMARSCKDHQIRAYLTRNDNRLPETTTVKRGIRRIREVVATNINRTTDIDTKLMLGLVQAACDAAILIEYVDPNLPFAARLPRWLQIVAIKENEALNTITERYYRLNTLDSGPPLPPDHPILLRISQNEVLLRACNKYLACARQQRRLEGRNSRLYQAMTAAARAI</sequence>
<proteinExistence type="predicted"/>
<dbReference type="Proteomes" id="UP001595704">
    <property type="component" value="Unassembled WGS sequence"/>
</dbReference>
<keyword evidence="2" id="KW-1185">Reference proteome</keyword>